<feature type="signal peptide" evidence="1">
    <location>
        <begin position="1"/>
        <end position="25"/>
    </location>
</feature>
<keyword evidence="1" id="KW-0732">Signal</keyword>
<proteinExistence type="predicted"/>
<dbReference type="Proteomes" id="UP000479000">
    <property type="component" value="Unassembled WGS sequence"/>
</dbReference>
<protein>
    <submittedName>
        <fullName evidence="2">Uncharacterized protein</fullName>
    </submittedName>
</protein>
<feature type="chain" id="PRO_5026101854" evidence="1">
    <location>
        <begin position="26"/>
        <end position="162"/>
    </location>
</feature>
<reference evidence="2 3" key="1">
    <citation type="submission" date="2020-02" db="EMBL/GenBank/DDBJ databases">
        <authorList>
            <person name="Ferguson B K."/>
        </authorList>
    </citation>
    <scope>NUCLEOTIDE SEQUENCE [LARGE SCALE GENOMIC DNA]</scope>
</reference>
<dbReference type="EMBL" id="CADCXU010010429">
    <property type="protein sequence ID" value="CAB0001149.1"/>
    <property type="molecule type" value="Genomic_DNA"/>
</dbReference>
<dbReference type="AlphaFoldDB" id="A0A6H5GGQ3"/>
<evidence type="ECO:0000256" key="1">
    <source>
        <dbReference type="SAM" id="SignalP"/>
    </source>
</evidence>
<gene>
    <name evidence="2" type="ORF">NTEN_LOCUS6936</name>
</gene>
<dbReference type="OrthoDB" id="6419888at2759"/>
<keyword evidence="3" id="KW-1185">Reference proteome</keyword>
<name>A0A6H5GGQ3_9HEMI</name>
<organism evidence="2 3">
    <name type="scientific">Nesidiocoris tenuis</name>
    <dbReference type="NCBI Taxonomy" id="355587"/>
    <lineage>
        <taxon>Eukaryota</taxon>
        <taxon>Metazoa</taxon>
        <taxon>Ecdysozoa</taxon>
        <taxon>Arthropoda</taxon>
        <taxon>Hexapoda</taxon>
        <taxon>Insecta</taxon>
        <taxon>Pterygota</taxon>
        <taxon>Neoptera</taxon>
        <taxon>Paraneoptera</taxon>
        <taxon>Hemiptera</taxon>
        <taxon>Heteroptera</taxon>
        <taxon>Panheteroptera</taxon>
        <taxon>Cimicomorpha</taxon>
        <taxon>Miridae</taxon>
        <taxon>Dicyphina</taxon>
        <taxon>Nesidiocoris</taxon>
    </lineage>
</organism>
<sequence>MEFGLKLLMLFATVALTAIASFSLSSSMMTDHWETIVWDPQEVDKLVSANFTELGLEAKKYLDDRVTSVTVRKGTGLKVTDVARVFLVPMHGGIWTLCVSLTEIPPQFRRNSKFCCQLCSWSYAHHGYAAPIRQPRLRPRNAEINSFCTNLYLPSSAPWRAV</sequence>
<evidence type="ECO:0000313" key="3">
    <source>
        <dbReference type="Proteomes" id="UP000479000"/>
    </source>
</evidence>
<accession>A0A6H5GGQ3</accession>
<evidence type="ECO:0000313" key="2">
    <source>
        <dbReference type="EMBL" id="CAB0001149.1"/>
    </source>
</evidence>